<feature type="binding site" evidence="6">
    <location>
        <position position="326"/>
    </location>
    <ligand>
        <name>D-dopa</name>
        <dbReference type="ChEBI" id="CHEBI:149689"/>
    </ligand>
</feature>
<reference evidence="8 9" key="1">
    <citation type="journal article" date="2019" name="Nat. Ecol. Evol.">
        <title>Megaphylogeny resolves global patterns of mushroom evolution.</title>
        <authorList>
            <person name="Varga T."/>
            <person name="Krizsan K."/>
            <person name="Foldi C."/>
            <person name="Dima B."/>
            <person name="Sanchez-Garcia M."/>
            <person name="Sanchez-Ramirez S."/>
            <person name="Szollosi G.J."/>
            <person name="Szarkandi J.G."/>
            <person name="Papp V."/>
            <person name="Albert L."/>
            <person name="Andreopoulos W."/>
            <person name="Angelini C."/>
            <person name="Antonin V."/>
            <person name="Barry K.W."/>
            <person name="Bougher N.L."/>
            <person name="Buchanan P."/>
            <person name="Buyck B."/>
            <person name="Bense V."/>
            <person name="Catcheside P."/>
            <person name="Chovatia M."/>
            <person name="Cooper J."/>
            <person name="Damon W."/>
            <person name="Desjardin D."/>
            <person name="Finy P."/>
            <person name="Geml J."/>
            <person name="Haridas S."/>
            <person name="Hughes K."/>
            <person name="Justo A."/>
            <person name="Karasinski D."/>
            <person name="Kautmanova I."/>
            <person name="Kiss B."/>
            <person name="Kocsube S."/>
            <person name="Kotiranta H."/>
            <person name="LaButti K.M."/>
            <person name="Lechner B.E."/>
            <person name="Liimatainen K."/>
            <person name="Lipzen A."/>
            <person name="Lukacs Z."/>
            <person name="Mihaltcheva S."/>
            <person name="Morgado L.N."/>
            <person name="Niskanen T."/>
            <person name="Noordeloos M.E."/>
            <person name="Ohm R.A."/>
            <person name="Ortiz-Santana B."/>
            <person name="Ovrebo C."/>
            <person name="Racz N."/>
            <person name="Riley R."/>
            <person name="Savchenko A."/>
            <person name="Shiryaev A."/>
            <person name="Soop K."/>
            <person name="Spirin V."/>
            <person name="Szebenyi C."/>
            <person name="Tomsovsky M."/>
            <person name="Tulloss R.E."/>
            <person name="Uehling J."/>
            <person name="Grigoriev I.V."/>
            <person name="Vagvolgyi C."/>
            <person name="Papp T."/>
            <person name="Martin F.M."/>
            <person name="Miettinen O."/>
            <person name="Hibbett D.S."/>
            <person name="Nagy L.G."/>
        </authorList>
    </citation>
    <scope>NUCLEOTIDE SEQUENCE [LARGE SCALE GENOMIC DNA]</scope>
    <source>
        <strain evidence="8 9">CBS 121175</strain>
    </source>
</reference>
<dbReference type="OrthoDB" id="2015447at2759"/>
<evidence type="ECO:0000256" key="4">
    <source>
        <dbReference type="ARBA" id="ARBA00022827"/>
    </source>
</evidence>
<feature type="binding site" evidence="6">
    <location>
        <position position="175"/>
    </location>
    <ligand>
        <name>FAD</name>
        <dbReference type="ChEBI" id="CHEBI:57692"/>
    </ligand>
</feature>
<dbReference type="PIRSF" id="PIRSF000189">
    <property type="entry name" value="D-aa_oxidase"/>
    <property type="match status" value="1"/>
</dbReference>
<dbReference type="STRING" id="230819.A0A5C3L8Z4"/>
<dbReference type="Pfam" id="PF01266">
    <property type="entry name" value="DAO"/>
    <property type="match status" value="1"/>
</dbReference>
<dbReference type="InterPro" id="IPR023209">
    <property type="entry name" value="DAO"/>
</dbReference>
<evidence type="ECO:0000256" key="1">
    <source>
        <dbReference type="ARBA" id="ARBA00001974"/>
    </source>
</evidence>
<dbReference type="Gene3D" id="3.30.9.10">
    <property type="entry name" value="D-Amino Acid Oxidase, subunit A, domain 2"/>
    <property type="match status" value="1"/>
</dbReference>
<dbReference type="InterPro" id="IPR006076">
    <property type="entry name" value="FAD-dep_OxRdtase"/>
</dbReference>
<dbReference type="GO" id="GO:0005737">
    <property type="term" value="C:cytoplasm"/>
    <property type="evidence" value="ECO:0007669"/>
    <property type="project" value="TreeGrafter"/>
</dbReference>
<dbReference type="PROSITE" id="PS00677">
    <property type="entry name" value="DAO"/>
    <property type="match status" value="1"/>
</dbReference>
<accession>A0A5C3L8Z4</accession>
<dbReference type="AlphaFoldDB" id="A0A5C3L8Z4"/>
<evidence type="ECO:0000256" key="3">
    <source>
        <dbReference type="ARBA" id="ARBA00022630"/>
    </source>
</evidence>
<evidence type="ECO:0000256" key="2">
    <source>
        <dbReference type="ARBA" id="ARBA00006730"/>
    </source>
</evidence>
<protein>
    <submittedName>
        <fullName evidence="8">D-amino-acid oxidase</fullName>
    </submittedName>
</protein>
<evidence type="ECO:0000256" key="5">
    <source>
        <dbReference type="ARBA" id="ARBA00023002"/>
    </source>
</evidence>
<dbReference type="SUPFAM" id="SSF54373">
    <property type="entry name" value="FAD-linked reductases, C-terminal domain"/>
    <property type="match status" value="1"/>
</dbReference>
<feature type="binding site" evidence="6">
    <location>
        <position position="209"/>
    </location>
    <ligand>
        <name>FAD</name>
        <dbReference type="ChEBI" id="CHEBI:57692"/>
    </ligand>
</feature>
<feature type="binding site" evidence="6">
    <location>
        <position position="255"/>
    </location>
    <ligand>
        <name>D-dopa</name>
        <dbReference type="ChEBI" id="CHEBI:149689"/>
    </ligand>
</feature>
<keyword evidence="4 6" id="KW-0274">FAD</keyword>
<keyword evidence="3" id="KW-0285">Flavoprotein</keyword>
<feature type="domain" description="FAD dependent oxidoreductase" evidence="7">
    <location>
        <begin position="17"/>
        <end position="372"/>
    </location>
</feature>
<evidence type="ECO:0000313" key="9">
    <source>
        <dbReference type="Proteomes" id="UP000307440"/>
    </source>
</evidence>
<feature type="binding site" evidence="6">
    <location>
        <position position="359"/>
    </location>
    <ligand>
        <name>D-dopa</name>
        <dbReference type="ChEBI" id="CHEBI:149689"/>
    </ligand>
</feature>
<gene>
    <name evidence="8" type="ORF">FA15DRAFT_665191</name>
</gene>
<keyword evidence="9" id="KW-1185">Reference proteome</keyword>
<name>A0A5C3L8Z4_COPMA</name>
<dbReference type="GO" id="GO:0071949">
    <property type="term" value="F:FAD binding"/>
    <property type="evidence" value="ECO:0007669"/>
    <property type="project" value="InterPro"/>
</dbReference>
<dbReference type="EMBL" id="ML210155">
    <property type="protein sequence ID" value="TFK28496.1"/>
    <property type="molecule type" value="Genomic_DNA"/>
</dbReference>
<feature type="binding site" evidence="6">
    <location>
        <begin position="58"/>
        <end position="59"/>
    </location>
    <ligand>
        <name>FAD</name>
        <dbReference type="ChEBI" id="CHEBI:57692"/>
    </ligand>
</feature>
<dbReference type="Gene3D" id="3.40.50.720">
    <property type="entry name" value="NAD(P)-binding Rossmann-like Domain"/>
    <property type="match status" value="1"/>
</dbReference>
<comment type="similarity">
    <text evidence="2">Belongs to the DAMOX/DASOX family.</text>
</comment>
<dbReference type="PANTHER" id="PTHR11530:SF11">
    <property type="entry name" value="D-ASPARTATE OXIDASE"/>
    <property type="match status" value="1"/>
</dbReference>
<proteinExistence type="inferred from homology"/>
<organism evidence="8 9">
    <name type="scientific">Coprinopsis marcescibilis</name>
    <name type="common">Agaric fungus</name>
    <name type="synonym">Psathyrella marcescibilis</name>
    <dbReference type="NCBI Taxonomy" id="230819"/>
    <lineage>
        <taxon>Eukaryota</taxon>
        <taxon>Fungi</taxon>
        <taxon>Dikarya</taxon>
        <taxon>Basidiomycota</taxon>
        <taxon>Agaricomycotina</taxon>
        <taxon>Agaricomycetes</taxon>
        <taxon>Agaricomycetidae</taxon>
        <taxon>Agaricales</taxon>
        <taxon>Agaricineae</taxon>
        <taxon>Psathyrellaceae</taxon>
        <taxon>Coprinopsis</taxon>
    </lineage>
</organism>
<dbReference type="GO" id="GO:0003884">
    <property type="term" value="F:D-amino-acid oxidase activity"/>
    <property type="evidence" value="ECO:0007669"/>
    <property type="project" value="InterPro"/>
</dbReference>
<evidence type="ECO:0000256" key="6">
    <source>
        <dbReference type="PIRSR" id="PIRSR000189-1"/>
    </source>
</evidence>
<dbReference type="PANTHER" id="PTHR11530">
    <property type="entry name" value="D-AMINO ACID OXIDASE"/>
    <property type="match status" value="1"/>
</dbReference>
<dbReference type="GO" id="GO:0019478">
    <property type="term" value="P:D-amino acid catabolic process"/>
    <property type="evidence" value="ECO:0007669"/>
    <property type="project" value="TreeGrafter"/>
</dbReference>
<evidence type="ECO:0000313" key="8">
    <source>
        <dbReference type="EMBL" id="TFK28496.1"/>
    </source>
</evidence>
<dbReference type="Proteomes" id="UP000307440">
    <property type="component" value="Unassembled WGS sequence"/>
</dbReference>
<evidence type="ECO:0000259" key="7">
    <source>
        <dbReference type="Pfam" id="PF01266"/>
    </source>
</evidence>
<dbReference type="InterPro" id="IPR006181">
    <property type="entry name" value="D-amino_acid_oxidase_CS"/>
</dbReference>
<sequence>MVEISSSTKSSTPRKHIIVLGAGVIGLTTALKLTARAEYDVLLLSEILPGDPKSIRYTSQWAGAHHVYSQQDVSTKHHKLEEVTFEYMWKLSEPGTDAEECFLRVPQTEYFFDSAAESSPLRSMPDFKHIPEQSLVPGAKSGVTFTTVTIDTPIYLNYLYSHFLAKGGKVLRASVQHIHQVIEGGARIFAGGSLLGSAADPPDAVINCTGIGARFLGGVEDKTVYPVRGQTVLVRAPWVRFGRTIYKDETGALTYIIPRRSSDVIVGGTRVANDWFPKPRPETTEDILKRGLELCPELAPPEVRAERTPTLDDILPHVVGEGCGLRPAREGGVRLETEWTEGIGQRGMVPIIHNYGHGGSGFQSSWGSANVALELLEEALTQV</sequence>
<comment type="cofactor">
    <cofactor evidence="1 6">
        <name>FAD</name>
        <dbReference type="ChEBI" id="CHEBI:57692"/>
    </cofactor>
</comment>
<keyword evidence="5" id="KW-0560">Oxidoreductase</keyword>
<dbReference type="SUPFAM" id="SSF51971">
    <property type="entry name" value="Nucleotide-binding domain"/>
    <property type="match status" value="1"/>
</dbReference>